<dbReference type="Proteomes" id="UP000558488">
    <property type="component" value="Unassembled WGS sequence"/>
</dbReference>
<protein>
    <submittedName>
        <fullName evidence="2">Uncharacterized protein</fullName>
    </submittedName>
</protein>
<feature type="region of interest" description="Disordered" evidence="1">
    <location>
        <begin position="16"/>
        <end position="41"/>
    </location>
</feature>
<evidence type="ECO:0000313" key="2">
    <source>
        <dbReference type="EMBL" id="KAF6382412.1"/>
    </source>
</evidence>
<evidence type="ECO:0000256" key="1">
    <source>
        <dbReference type="SAM" id="MobiDB-lite"/>
    </source>
</evidence>
<organism evidence="2 3">
    <name type="scientific">Pipistrellus kuhlii</name>
    <name type="common">Kuhl's pipistrelle</name>
    <dbReference type="NCBI Taxonomy" id="59472"/>
    <lineage>
        <taxon>Eukaryota</taxon>
        <taxon>Metazoa</taxon>
        <taxon>Chordata</taxon>
        <taxon>Craniata</taxon>
        <taxon>Vertebrata</taxon>
        <taxon>Euteleostomi</taxon>
        <taxon>Mammalia</taxon>
        <taxon>Eutheria</taxon>
        <taxon>Laurasiatheria</taxon>
        <taxon>Chiroptera</taxon>
        <taxon>Yangochiroptera</taxon>
        <taxon>Vespertilionidae</taxon>
        <taxon>Pipistrellus</taxon>
    </lineage>
</organism>
<dbReference type="EMBL" id="JACAGB010000002">
    <property type="protein sequence ID" value="KAF6382412.1"/>
    <property type="molecule type" value="Genomic_DNA"/>
</dbReference>
<feature type="compositionally biased region" description="Basic and acidic residues" evidence="1">
    <location>
        <begin position="20"/>
        <end position="32"/>
    </location>
</feature>
<name>A0A7J8A7B5_PIPKU</name>
<accession>A0A7J8A7B5</accession>
<keyword evidence="3" id="KW-1185">Reference proteome</keyword>
<sequence length="122" mass="14311">MSFATHWKSHQYRNSCWSHRSHDPEGPRETHFTPETTDSEEIRYSESPFCLPHAGIHTRNEEQMMTLWQTVCPPTGERAQGEMPDRQWSSDLLRRCPRPRPVYPLESRGKWGLMIDVTCQLG</sequence>
<proteinExistence type="predicted"/>
<reference evidence="2 3" key="1">
    <citation type="journal article" date="2020" name="Nature">
        <title>Six reference-quality genomes reveal evolution of bat adaptations.</title>
        <authorList>
            <person name="Jebb D."/>
            <person name="Huang Z."/>
            <person name="Pippel M."/>
            <person name="Hughes G.M."/>
            <person name="Lavrichenko K."/>
            <person name="Devanna P."/>
            <person name="Winkler S."/>
            <person name="Jermiin L.S."/>
            <person name="Skirmuntt E.C."/>
            <person name="Katzourakis A."/>
            <person name="Burkitt-Gray L."/>
            <person name="Ray D.A."/>
            <person name="Sullivan K.A.M."/>
            <person name="Roscito J.G."/>
            <person name="Kirilenko B.M."/>
            <person name="Davalos L.M."/>
            <person name="Corthals A.P."/>
            <person name="Power M.L."/>
            <person name="Jones G."/>
            <person name="Ransome R.D."/>
            <person name="Dechmann D.K.N."/>
            <person name="Locatelli A.G."/>
            <person name="Puechmaille S.J."/>
            <person name="Fedrigo O."/>
            <person name="Jarvis E.D."/>
            <person name="Hiller M."/>
            <person name="Vernes S.C."/>
            <person name="Myers E.W."/>
            <person name="Teeling E.C."/>
        </authorList>
    </citation>
    <scope>NUCLEOTIDE SEQUENCE [LARGE SCALE GENOMIC DNA]</scope>
    <source>
        <strain evidence="2">MPipKuh1</strain>
        <tissue evidence="2">Flight muscle</tissue>
    </source>
</reference>
<comment type="caution">
    <text evidence="2">The sequence shown here is derived from an EMBL/GenBank/DDBJ whole genome shotgun (WGS) entry which is preliminary data.</text>
</comment>
<gene>
    <name evidence="2" type="ORF">mPipKuh1_008799</name>
</gene>
<evidence type="ECO:0000313" key="3">
    <source>
        <dbReference type="Proteomes" id="UP000558488"/>
    </source>
</evidence>
<dbReference type="AlphaFoldDB" id="A0A7J8A7B5"/>